<proteinExistence type="predicted"/>
<evidence type="ECO:0000313" key="6">
    <source>
        <dbReference type="Proteomes" id="UP001597361"/>
    </source>
</evidence>
<dbReference type="InterPro" id="IPR009057">
    <property type="entry name" value="Homeodomain-like_sf"/>
</dbReference>
<dbReference type="PRINTS" id="PR00032">
    <property type="entry name" value="HTHARAC"/>
</dbReference>
<reference evidence="6" key="1">
    <citation type="journal article" date="2019" name="Int. J. Syst. Evol. Microbiol.">
        <title>The Global Catalogue of Microorganisms (GCM) 10K type strain sequencing project: providing services to taxonomists for standard genome sequencing and annotation.</title>
        <authorList>
            <consortium name="The Broad Institute Genomics Platform"/>
            <consortium name="The Broad Institute Genome Sequencing Center for Infectious Disease"/>
            <person name="Wu L."/>
            <person name="Ma J."/>
        </authorList>
    </citation>
    <scope>NUCLEOTIDE SEQUENCE [LARGE SCALE GENOMIC DNA]</scope>
    <source>
        <strain evidence="6">CGMCC 1.15180</strain>
    </source>
</reference>
<dbReference type="PANTHER" id="PTHR43280:SF32">
    <property type="entry name" value="TRANSCRIPTIONAL REGULATORY PROTEIN"/>
    <property type="match status" value="1"/>
</dbReference>
<dbReference type="Gene3D" id="1.10.10.60">
    <property type="entry name" value="Homeodomain-like"/>
    <property type="match status" value="1"/>
</dbReference>
<dbReference type="PROSITE" id="PS01124">
    <property type="entry name" value="HTH_ARAC_FAMILY_2"/>
    <property type="match status" value="1"/>
</dbReference>
<dbReference type="EMBL" id="JBHUHR010000013">
    <property type="protein sequence ID" value="MFD2033965.1"/>
    <property type="molecule type" value="Genomic_DNA"/>
</dbReference>
<evidence type="ECO:0000259" key="4">
    <source>
        <dbReference type="PROSITE" id="PS01124"/>
    </source>
</evidence>
<sequence length="281" mass="32636">MNLKTFNFYQYVKEKMPGETQETFFYANNEMYRDLRVDFPFRTTHYGIGINYGKGSSLCRLGSADYMLEEGSLTTLGPGIITCWDNAYDLKNETVFFTDGLFRDIKVPPLQTLPFFMQGGNHMINVPEEELVKLKDLFQNIKKFNNNRQVLQGLVFSLVQYVQQLHSLISKKNNATQKEHITQKFRTLIARHFIESKEVSFYATQLHITPKYLSEVLVETTGKTAKELINEHIILETKSLLKQTAMTVSEIAYWLGYEEDSYFVRFFKKNTGKTPLAYRGS</sequence>
<dbReference type="RefSeq" id="WP_376883746.1">
    <property type="nucleotide sequence ID" value="NZ_JBHUHR010000013.1"/>
</dbReference>
<name>A0ABW4VKB5_9BACT</name>
<accession>A0ABW4VKB5</accession>
<protein>
    <submittedName>
        <fullName evidence="5">Helix-turn-helix domain-containing protein</fullName>
    </submittedName>
</protein>
<dbReference type="SUPFAM" id="SSF46689">
    <property type="entry name" value="Homeodomain-like"/>
    <property type="match status" value="1"/>
</dbReference>
<evidence type="ECO:0000256" key="3">
    <source>
        <dbReference type="ARBA" id="ARBA00023163"/>
    </source>
</evidence>
<dbReference type="PANTHER" id="PTHR43280">
    <property type="entry name" value="ARAC-FAMILY TRANSCRIPTIONAL REGULATOR"/>
    <property type="match status" value="1"/>
</dbReference>
<organism evidence="5 6">
    <name type="scientific">Belliella marina</name>
    <dbReference type="NCBI Taxonomy" id="1644146"/>
    <lineage>
        <taxon>Bacteria</taxon>
        <taxon>Pseudomonadati</taxon>
        <taxon>Bacteroidota</taxon>
        <taxon>Cytophagia</taxon>
        <taxon>Cytophagales</taxon>
        <taxon>Cyclobacteriaceae</taxon>
        <taxon>Belliella</taxon>
    </lineage>
</organism>
<keyword evidence="2" id="KW-0238">DNA-binding</keyword>
<dbReference type="InterPro" id="IPR020449">
    <property type="entry name" value="Tscrpt_reg_AraC-type_HTH"/>
</dbReference>
<keyword evidence="6" id="KW-1185">Reference proteome</keyword>
<dbReference type="InterPro" id="IPR018060">
    <property type="entry name" value="HTH_AraC"/>
</dbReference>
<gene>
    <name evidence="5" type="ORF">ACFSKL_04130</name>
</gene>
<dbReference type="Pfam" id="PF12833">
    <property type="entry name" value="HTH_18"/>
    <property type="match status" value="1"/>
</dbReference>
<feature type="domain" description="HTH araC/xylS-type" evidence="4">
    <location>
        <begin position="183"/>
        <end position="281"/>
    </location>
</feature>
<comment type="caution">
    <text evidence="5">The sequence shown here is derived from an EMBL/GenBank/DDBJ whole genome shotgun (WGS) entry which is preliminary data.</text>
</comment>
<evidence type="ECO:0000256" key="1">
    <source>
        <dbReference type="ARBA" id="ARBA00023015"/>
    </source>
</evidence>
<keyword evidence="1" id="KW-0805">Transcription regulation</keyword>
<keyword evidence="3" id="KW-0804">Transcription</keyword>
<evidence type="ECO:0000313" key="5">
    <source>
        <dbReference type="EMBL" id="MFD2033965.1"/>
    </source>
</evidence>
<evidence type="ECO:0000256" key="2">
    <source>
        <dbReference type="ARBA" id="ARBA00023125"/>
    </source>
</evidence>
<dbReference type="SMART" id="SM00342">
    <property type="entry name" value="HTH_ARAC"/>
    <property type="match status" value="1"/>
</dbReference>
<dbReference type="Proteomes" id="UP001597361">
    <property type="component" value="Unassembled WGS sequence"/>
</dbReference>